<dbReference type="AlphaFoldDB" id="A0A9P3LY65"/>
<protein>
    <recommendedName>
        <fullName evidence="7">Galactose oxidase</fullName>
    </recommendedName>
</protein>
<organism evidence="5 6">
    <name type="scientific">Entomortierella parvispora</name>
    <dbReference type="NCBI Taxonomy" id="205924"/>
    <lineage>
        <taxon>Eukaryota</taxon>
        <taxon>Fungi</taxon>
        <taxon>Fungi incertae sedis</taxon>
        <taxon>Mucoromycota</taxon>
        <taxon>Mortierellomycotina</taxon>
        <taxon>Mortierellomycetes</taxon>
        <taxon>Mortierellales</taxon>
        <taxon>Mortierellaceae</taxon>
        <taxon>Entomortierella</taxon>
    </lineage>
</organism>
<dbReference type="Gene3D" id="2.120.10.80">
    <property type="entry name" value="Kelch-type beta propeller"/>
    <property type="match status" value="2"/>
</dbReference>
<dbReference type="PANTHER" id="PTHR23244">
    <property type="entry name" value="KELCH REPEAT DOMAIN"/>
    <property type="match status" value="1"/>
</dbReference>
<dbReference type="InterPro" id="IPR015915">
    <property type="entry name" value="Kelch-typ_b-propeller"/>
</dbReference>
<sequence length="601" mass="65917">MIHRILNTTAIFFISCAISALVVGASPTVPFVPVAVGGAAYGKAGTRLLVVGGNAMTNTLAGPNLNQFFALDLTVPWQASSPAWIEMNNKSVPTQTLFTGAVSVDGSLFVTFRSGNILSYRYRIDKDEWSPSAVVVQDPQVVGLFPATDLSTDSTSGNIYVAGGYQGDDTQMYVYDPAKDAMLPSFSIPSNQLLDRNSYAAAYVKSRQSIFYFGGIARNGITSPGDITEFVSATQTWSTLSFSGNPGVSRPPHRVNLCMVANDDGTKVVVFGGVLDNSIWATDIWVLDVQTLLWTMGPVNQLPRQNPVCAIAGNTFVAWGGFDPTDSIGTTVLYDIGLNQMVSSYTPSASYVAASNKGSKNIIIISTCSVLAIVVVLGLSYWIFRRRKTTMGSYLSIGSSKRNRNSEPSSFISIRDSVFSSMPESATAIKMVDYLEHSGRRQEHPLRPVSSSNRGTGFQPYSVNYDHRRDPQKLEQQQYQQQQQRSSQPNRTSKYEYDPYPIRQVQDPHAYRPQDDPTIAALKEKRILKREIEKQKLELELQKQQMKLEQQRQELLRWNPNRAALSDGVGVEPVRAAVVGGTAGAEGSAQVPAMKKRDGVR</sequence>
<evidence type="ECO:0000256" key="1">
    <source>
        <dbReference type="SAM" id="Coils"/>
    </source>
</evidence>
<comment type="caution">
    <text evidence="5">The sequence shown here is derived from an EMBL/GenBank/DDBJ whole genome shotgun (WGS) entry which is preliminary data.</text>
</comment>
<evidence type="ECO:0000256" key="3">
    <source>
        <dbReference type="SAM" id="Phobius"/>
    </source>
</evidence>
<evidence type="ECO:0000256" key="2">
    <source>
        <dbReference type="SAM" id="MobiDB-lite"/>
    </source>
</evidence>
<keyword evidence="3" id="KW-0472">Membrane</keyword>
<feature type="chain" id="PRO_5040479504" description="Galactose oxidase" evidence="4">
    <location>
        <begin position="25"/>
        <end position="601"/>
    </location>
</feature>
<dbReference type="Proteomes" id="UP000827284">
    <property type="component" value="Unassembled WGS sequence"/>
</dbReference>
<dbReference type="PANTHER" id="PTHR23244:SF471">
    <property type="entry name" value="GUANINE NUCLEOTIDE-BINDING PROTEIN SUBUNIT BETA 1-RELATED"/>
    <property type="match status" value="1"/>
</dbReference>
<feature type="compositionally biased region" description="Polar residues" evidence="2">
    <location>
        <begin position="449"/>
        <end position="462"/>
    </location>
</feature>
<dbReference type="Pfam" id="PF24681">
    <property type="entry name" value="Kelch_KLHDC2_KLHL20_DRC7"/>
    <property type="match status" value="1"/>
</dbReference>
<accession>A0A9P3LY65</accession>
<evidence type="ECO:0008006" key="7">
    <source>
        <dbReference type="Google" id="ProtNLM"/>
    </source>
</evidence>
<name>A0A9P3LY65_9FUNG</name>
<dbReference type="PROSITE" id="PS51257">
    <property type="entry name" value="PROKAR_LIPOPROTEIN"/>
    <property type="match status" value="1"/>
</dbReference>
<dbReference type="EMBL" id="BQFW01000009">
    <property type="protein sequence ID" value="GJJ74545.1"/>
    <property type="molecule type" value="Genomic_DNA"/>
</dbReference>
<dbReference type="SUPFAM" id="SSF117281">
    <property type="entry name" value="Kelch motif"/>
    <property type="match status" value="1"/>
</dbReference>
<keyword evidence="4" id="KW-0732">Signal</keyword>
<feature type="coiled-coil region" evidence="1">
    <location>
        <begin position="522"/>
        <end position="554"/>
    </location>
</feature>
<keyword evidence="6" id="KW-1185">Reference proteome</keyword>
<feature type="region of interest" description="Disordered" evidence="2">
    <location>
        <begin position="440"/>
        <end position="498"/>
    </location>
</feature>
<reference evidence="5" key="2">
    <citation type="journal article" date="2022" name="Microbiol. Resour. Announc.">
        <title>Whole-Genome Sequence of Entomortierella parvispora E1425, a Mucoromycotan Fungus Associated with Burkholderiaceae-Related Endosymbiotic Bacteria.</title>
        <authorList>
            <person name="Herlambang A."/>
            <person name="Guo Y."/>
            <person name="Takashima Y."/>
            <person name="Narisawa K."/>
            <person name="Ohta H."/>
            <person name="Nishizawa T."/>
        </authorList>
    </citation>
    <scope>NUCLEOTIDE SEQUENCE</scope>
    <source>
        <strain evidence="5">E1425</strain>
    </source>
</reference>
<proteinExistence type="predicted"/>
<evidence type="ECO:0000256" key="4">
    <source>
        <dbReference type="SAM" id="SignalP"/>
    </source>
</evidence>
<evidence type="ECO:0000313" key="5">
    <source>
        <dbReference type="EMBL" id="GJJ74545.1"/>
    </source>
</evidence>
<feature type="transmembrane region" description="Helical" evidence="3">
    <location>
        <begin position="362"/>
        <end position="384"/>
    </location>
</feature>
<keyword evidence="1" id="KW-0175">Coiled coil</keyword>
<feature type="signal peptide" evidence="4">
    <location>
        <begin position="1"/>
        <end position="24"/>
    </location>
</feature>
<gene>
    <name evidence="5" type="ORF">EMPS_06903</name>
</gene>
<feature type="region of interest" description="Disordered" evidence="2">
    <location>
        <begin position="582"/>
        <end position="601"/>
    </location>
</feature>
<evidence type="ECO:0000313" key="6">
    <source>
        <dbReference type="Proteomes" id="UP000827284"/>
    </source>
</evidence>
<dbReference type="OrthoDB" id="2446102at2759"/>
<keyword evidence="3" id="KW-0812">Transmembrane</keyword>
<reference evidence="5" key="1">
    <citation type="submission" date="2021-11" db="EMBL/GenBank/DDBJ databases">
        <authorList>
            <person name="Herlambang A."/>
            <person name="Guo Y."/>
            <person name="Takashima Y."/>
            <person name="Nishizawa T."/>
        </authorList>
    </citation>
    <scope>NUCLEOTIDE SEQUENCE</scope>
    <source>
        <strain evidence="5">E1425</strain>
    </source>
</reference>
<feature type="compositionally biased region" description="Low complexity" evidence="2">
    <location>
        <begin position="476"/>
        <end position="488"/>
    </location>
</feature>
<keyword evidence="3" id="KW-1133">Transmembrane helix</keyword>